<gene>
    <name evidence="1" type="ORF">CON73_23780</name>
</gene>
<dbReference type="AlphaFoldDB" id="A0A2B5D4M9"/>
<comment type="caution">
    <text evidence="1">The sequence shown here is derived from an EMBL/GenBank/DDBJ whole genome shotgun (WGS) entry which is preliminary data.</text>
</comment>
<dbReference type="EMBL" id="NVOI01000096">
    <property type="protein sequence ID" value="PGG86379.1"/>
    <property type="molecule type" value="Genomic_DNA"/>
</dbReference>
<evidence type="ECO:0000313" key="1">
    <source>
        <dbReference type="EMBL" id="PGG86379.1"/>
    </source>
</evidence>
<dbReference type="RefSeq" id="WP_098643532.1">
    <property type="nucleotide sequence ID" value="NZ_NVFS01000054.1"/>
</dbReference>
<accession>A0A2B5D4M9</accession>
<proteinExistence type="predicted"/>
<name>A0A2B5D4M9_9BACI</name>
<evidence type="ECO:0000313" key="2">
    <source>
        <dbReference type="Proteomes" id="UP000225320"/>
    </source>
</evidence>
<protein>
    <submittedName>
        <fullName evidence="1">Uncharacterized protein</fullName>
    </submittedName>
</protein>
<sequence>MKNYKITYTLVAPNGKRDVISPIAIYASTENAAKQHLAREIQRRLGHLYRWKLDVQSVNQEQLILF</sequence>
<dbReference type="Proteomes" id="UP000225320">
    <property type="component" value="Unassembled WGS sequence"/>
</dbReference>
<organism evidence="1 2">
    <name type="scientific">Bacillus toyonensis</name>
    <dbReference type="NCBI Taxonomy" id="155322"/>
    <lineage>
        <taxon>Bacteria</taxon>
        <taxon>Bacillati</taxon>
        <taxon>Bacillota</taxon>
        <taxon>Bacilli</taxon>
        <taxon>Bacillales</taxon>
        <taxon>Bacillaceae</taxon>
        <taxon>Bacillus</taxon>
        <taxon>Bacillus cereus group</taxon>
    </lineage>
</organism>
<reference evidence="1 2" key="1">
    <citation type="submission" date="2017-09" db="EMBL/GenBank/DDBJ databases">
        <title>Large-scale bioinformatics analysis of Bacillus genomes uncovers conserved roles of natural products in bacterial physiology.</title>
        <authorList>
            <consortium name="Agbiome Team Llc"/>
            <person name="Bleich R.M."/>
            <person name="Grubbs K.J."/>
            <person name="Santa Maria K.C."/>
            <person name="Allen S.E."/>
            <person name="Farag S."/>
            <person name="Shank E.A."/>
            <person name="Bowers A."/>
        </authorList>
    </citation>
    <scope>NUCLEOTIDE SEQUENCE [LARGE SCALE GENOMIC DNA]</scope>
    <source>
        <strain evidence="1 2">AFS094862</strain>
    </source>
</reference>